<dbReference type="PaxDb" id="3880-AES97466"/>
<evidence type="ECO:0000313" key="3">
    <source>
        <dbReference type="Proteomes" id="UP000002051"/>
    </source>
</evidence>
<keyword evidence="3" id="KW-1185">Reference proteome</keyword>
<dbReference type="EMBL" id="CM001221">
    <property type="protein sequence ID" value="AES97466.1"/>
    <property type="molecule type" value="Genomic_DNA"/>
</dbReference>
<organism evidence="1 3">
    <name type="scientific">Medicago truncatula</name>
    <name type="common">Barrel medic</name>
    <name type="synonym">Medicago tribuloides</name>
    <dbReference type="NCBI Taxonomy" id="3880"/>
    <lineage>
        <taxon>Eukaryota</taxon>
        <taxon>Viridiplantae</taxon>
        <taxon>Streptophyta</taxon>
        <taxon>Embryophyta</taxon>
        <taxon>Tracheophyta</taxon>
        <taxon>Spermatophyta</taxon>
        <taxon>Magnoliopsida</taxon>
        <taxon>eudicotyledons</taxon>
        <taxon>Gunneridae</taxon>
        <taxon>Pentapetalae</taxon>
        <taxon>rosids</taxon>
        <taxon>fabids</taxon>
        <taxon>Fabales</taxon>
        <taxon>Fabaceae</taxon>
        <taxon>Papilionoideae</taxon>
        <taxon>50 kb inversion clade</taxon>
        <taxon>NPAAA clade</taxon>
        <taxon>Hologalegina</taxon>
        <taxon>IRL clade</taxon>
        <taxon>Trifolieae</taxon>
        <taxon>Medicago</taxon>
    </lineage>
</organism>
<proteinExistence type="predicted"/>
<reference evidence="2" key="3">
    <citation type="submission" date="2015-04" db="UniProtKB">
        <authorList>
            <consortium name="EnsemblPlants"/>
        </authorList>
    </citation>
    <scope>IDENTIFICATION</scope>
    <source>
        <strain evidence="2">cv. Jemalong A17</strain>
    </source>
</reference>
<reference evidence="1 3" key="2">
    <citation type="journal article" date="2014" name="BMC Genomics">
        <title>An improved genome release (version Mt4.0) for the model legume Medicago truncatula.</title>
        <authorList>
            <person name="Tang H."/>
            <person name="Krishnakumar V."/>
            <person name="Bidwell S."/>
            <person name="Rosen B."/>
            <person name="Chan A."/>
            <person name="Zhou S."/>
            <person name="Gentzbittel L."/>
            <person name="Childs K.L."/>
            <person name="Yandell M."/>
            <person name="Gundlach H."/>
            <person name="Mayer K.F."/>
            <person name="Schwartz D.C."/>
            <person name="Town C.D."/>
        </authorList>
    </citation>
    <scope>GENOME REANNOTATION</scope>
    <source>
        <strain evidence="2 3">cv. Jemalong A17</strain>
    </source>
</reference>
<evidence type="ECO:0000313" key="1">
    <source>
        <dbReference type="EMBL" id="AES97466.1"/>
    </source>
</evidence>
<dbReference type="EnsemblPlants" id="AES97466">
    <property type="protein sequence ID" value="AES97466"/>
    <property type="gene ID" value="MTR_5g054870"/>
</dbReference>
<gene>
    <name evidence="1" type="ordered locus">MTR_5g054870</name>
</gene>
<protein>
    <submittedName>
        <fullName evidence="1 2">Uncharacterized protein</fullName>
    </submittedName>
</protein>
<dbReference type="HOGENOM" id="CLU_2964356_0_0_1"/>
<accession>G7JZC1</accession>
<reference evidence="1 3" key="1">
    <citation type="journal article" date="2011" name="Nature">
        <title>The Medicago genome provides insight into the evolution of rhizobial symbioses.</title>
        <authorList>
            <person name="Young N.D."/>
            <person name="Debelle F."/>
            <person name="Oldroyd G.E."/>
            <person name="Geurts R."/>
            <person name="Cannon S.B."/>
            <person name="Udvardi M.K."/>
            <person name="Benedito V.A."/>
            <person name="Mayer K.F."/>
            <person name="Gouzy J."/>
            <person name="Schoof H."/>
            <person name="Van de Peer Y."/>
            <person name="Proost S."/>
            <person name="Cook D.R."/>
            <person name="Meyers B.C."/>
            <person name="Spannagl M."/>
            <person name="Cheung F."/>
            <person name="De Mita S."/>
            <person name="Krishnakumar V."/>
            <person name="Gundlach H."/>
            <person name="Zhou S."/>
            <person name="Mudge J."/>
            <person name="Bharti A.K."/>
            <person name="Murray J.D."/>
            <person name="Naoumkina M.A."/>
            <person name="Rosen B."/>
            <person name="Silverstein K.A."/>
            <person name="Tang H."/>
            <person name="Rombauts S."/>
            <person name="Zhao P.X."/>
            <person name="Zhou P."/>
            <person name="Barbe V."/>
            <person name="Bardou P."/>
            <person name="Bechner M."/>
            <person name="Bellec A."/>
            <person name="Berger A."/>
            <person name="Berges H."/>
            <person name="Bidwell S."/>
            <person name="Bisseling T."/>
            <person name="Choisne N."/>
            <person name="Couloux A."/>
            <person name="Denny R."/>
            <person name="Deshpande S."/>
            <person name="Dai X."/>
            <person name="Doyle J.J."/>
            <person name="Dudez A.M."/>
            <person name="Farmer A.D."/>
            <person name="Fouteau S."/>
            <person name="Franken C."/>
            <person name="Gibelin C."/>
            <person name="Gish J."/>
            <person name="Goldstein S."/>
            <person name="Gonzalez A.J."/>
            <person name="Green P.J."/>
            <person name="Hallab A."/>
            <person name="Hartog M."/>
            <person name="Hua A."/>
            <person name="Humphray S.J."/>
            <person name="Jeong D.H."/>
            <person name="Jing Y."/>
            <person name="Jocker A."/>
            <person name="Kenton S.M."/>
            <person name="Kim D.J."/>
            <person name="Klee K."/>
            <person name="Lai H."/>
            <person name="Lang C."/>
            <person name="Lin S."/>
            <person name="Macmil S.L."/>
            <person name="Magdelenat G."/>
            <person name="Matthews L."/>
            <person name="McCorrison J."/>
            <person name="Monaghan E.L."/>
            <person name="Mun J.H."/>
            <person name="Najar F.Z."/>
            <person name="Nicholson C."/>
            <person name="Noirot C."/>
            <person name="O'Bleness M."/>
            <person name="Paule C.R."/>
            <person name="Poulain J."/>
            <person name="Prion F."/>
            <person name="Qin B."/>
            <person name="Qu C."/>
            <person name="Retzel E.F."/>
            <person name="Riddle C."/>
            <person name="Sallet E."/>
            <person name="Samain S."/>
            <person name="Samson N."/>
            <person name="Sanders I."/>
            <person name="Saurat O."/>
            <person name="Scarpelli C."/>
            <person name="Schiex T."/>
            <person name="Segurens B."/>
            <person name="Severin A.J."/>
            <person name="Sherrier D.J."/>
            <person name="Shi R."/>
            <person name="Sims S."/>
            <person name="Singer S.R."/>
            <person name="Sinharoy S."/>
            <person name="Sterck L."/>
            <person name="Viollet A."/>
            <person name="Wang B.B."/>
            <person name="Wang K."/>
            <person name="Wang M."/>
            <person name="Wang X."/>
            <person name="Warfsmann J."/>
            <person name="Weissenbach J."/>
            <person name="White D.D."/>
            <person name="White J.D."/>
            <person name="Wiley G.B."/>
            <person name="Wincker P."/>
            <person name="Xing Y."/>
            <person name="Yang L."/>
            <person name="Yao Z."/>
            <person name="Ying F."/>
            <person name="Zhai J."/>
            <person name="Zhou L."/>
            <person name="Zuber A."/>
            <person name="Denarie J."/>
            <person name="Dixon R.A."/>
            <person name="May G.D."/>
            <person name="Schwartz D.C."/>
            <person name="Rogers J."/>
            <person name="Quetier F."/>
            <person name="Town C.D."/>
            <person name="Roe B.A."/>
        </authorList>
    </citation>
    <scope>NUCLEOTIDE SEQUENCE [LARGE SCALE GENOMIC DNA]</scope>
    <source>
        <strain evidence="1">A17</strain>
        <strain evidence="2 3">cv. Jemalong A17</strain>
    </source>
</reference>
<sequence length="59" mass="6438">MKETSSGEEIEMVIEQCVTGKAVYNTPNGGIPSRILRMRELLAQGQVFKNGSFHPMLGG</sequence>
<dbReference type="Proteomes" id="UP000002051">
    <property type="component" value="Chromosome 5"/>
</dbReference>
<name>G7JZC1_MEDTR</name>
<evidence type="ECO:0000313" key="2">
    <source>
        <dbReference type="EnsemblPlants" id="AES97466"/>
    </source>
</evidence>
<dbReference type="AlphaFoldDB" id="G7JZC1"/>